<proteinExistence type="predicted"/>
<accession>A0ABQ9IW83</accession>
<evidence type="ECO:0000313" key="4">
    <source>
        <dbReference type="Proteomes" id="UP001162164"/>
    </source>
</evidence>
<name>A0ABQ9IW83_9CUCU</name>
<evidence type="ECO:0000259" key="2">
    <source>
        <dbReference type="PROSITE" id="PS50994"/>
    </source>
</evidence>
<dbReference type="InterPro" id="IPR012337">
    <property type="entry name" value="RNaseH-like_sf"/>
</dbReference>
<sequence>MTSPADWRHISGSSNPADLPSRGCTPKQLLESKWWEGPSWLYQSMQYWPMDLTYKWGISRQRKRKKLVASLFSNDITDFCHLSYFSKFSKTTRMASWIFRFIHNTRYPKDKRKGDLTVEEIEQGEIFVFSSIQKEMFSSLEDKRINCLNPYRDTSGLMRLKSRVSNRIDTDSYRFPIIVLPDKHPAIRSLIMDTHRRLCHIGTQGLLAQMREKYWILGGSSVRKLFAVDSPSLPFDRVRDASVFEITGVFAGPLYLKTGEKSVDLSLHVLRRFVARRGRPKIMYSDNGTNFRGTDNAFADLNWEQIMRETSTQRIIWRFNPPSSPWWGGFFERLIGLVKQLLRRLGDVVLIENDSVKRIEWPIGRVVKLLPGKDGCIRLVRVKTVRGELLRPVQRLIPLESDGDFETKRNEVAVMEGSSTASGCKAKDDDVG</sequence>
<feature type="region of interest" description="Disordered" evidence="1">
    <location>
        <begin position="1"/>
        <end position="23"/>
    </location>
</feature>
<dbReference type="Gene3D" id="3.30.420.10">
    <property type="entry name" value="Ribonuclease H-like superfamily/Ribonuclease H"/>
    <property type="match status" value="1"/>
</dbReference>
<dbReference type="InterPro" id="IPR001584">
    <property type="entry name" value="Integrase_cat-core"/>
</dbReference>
<dbReference type="InterPro" id="IPR040676">
    <property type="entry name" value="DUF5641"/>
</dbReference>
<dbReference type="SUPFAM" id="SSF53098">
    <property type="entry name" value="Ribonuclease H-like"/>
    <property type="match status" value="1"/>
</dbReference>
<feature type="domain" description="Integrase catalytic" evidence="2">
    <location>
        <begin position="254"/>
        <end position="345"/>
    </location>
</feature>
<dbReference type="Pfam" id="PF18701">
    <property type="entry name" value="DUF5641"/>
    <property type="match status" value="1"/>
</dbReference>
<dbReference type="Proteomes" id="UP001162164">
    <property type="component" value="Unassembled WGS sequence"/>
</dbReference>
<evidence type="ECO:0000313" key="3">
    <source>
        <dbReference type="EMBL" id="KAJ8966814.1"/>
    </source>
</evidence>
<dbReference type="PROSITE" id="PS50994">
    <property type="entry name" value="INTEGRASE"/>
    <property type="match status" value="1"/>
</dbReference>
<comment type="caution">
    <text evidence="3">The sequence shown here is derived from an EMBL/GenBank/DDBJ whole genome shotgun (WGS) entry which is preliminary data.</text>
</comment>
<dbReference type="InterPro" id="IPR036397">
    <property type="entry name" value="RNaseH_sf"/>
</dbReference>
<evidence type="ECO:0000256" key="1">
    <source>
        <dbReference type="SAM" id="MobiDB-lite"/>
    </source>
</evidence>
<keyword evidence="4" id="KW-1185">Reference proteome</keyword>
<protein>
    <recommendedName>
        <fullName evidence="2">Integrase catalytic domain-containing protein</fullName>
    </recommendedName>
</protein>
<dbReference type="PANTHER" id="PTHR47331">
    <property type="entry name" value="PHD-TYPE DOMAIN-CONTAINING PROTEIN"/>
    <property type="match status" value="1"/>
</dbReference>
<dbReference type="EMBL" id="JAPWTJ010002292">
    <property type="protein sequence ID" value="KAJ8966814.1"/>
    <property type="molecule type" value="Genomic_DNA"/>
</dbReference>
<organism evidence="3 4">
    <name type="scientific">Molorchus minor</name>
    <dbReference type="NCBI Taxonomy" id="1323400"/>
    <lineage>
        <taxon>Eukaryota</taxon>
        <taxon>Metazoa</taxon>
        <taxon>Ecdysozoa</taxon>
        <taxon>Arthropoda</taxon>
        <taxon>Hexapoda</taxon>
        <taxon>Insecta</taxon>
        <taxon>Pterygota</taxon>
        <taxon>Neoptera</taxon>
        <taxon>Endopterygota</taxon>
        <taxon>Coleoptera</taxon>
        <taxon>Polyphaga</taxon>
        <taxon>Cucujiformia</taxon>
        <taxon>Chrysomeloidea</taxon>
        <taxon>Cerambycidae</taxon>
        <taxon>Lamiinae</taxon>
        <taxon>Monochamini</taxon>
        <taxon>Molorchus</taxon>
    </lineage>
</organism>
<gene>
    <name evidence="3" type="ORF">NQ317_015806</name>
</gene>
<reference evidence="3" key="1">
    <citation type="journal article" date="2023" name="Insect Mol. Biol.">
        <title>Genome sequencing provides insights into the evolution of gene families encoding plant cell wall-degrading enzymes in longhorned beetles.</title>
        <authorList>
            <person name="Shin N.R."/>
            <person name="Okamura Y."/>
            <person name="Kirsch R."/>
            <person name="Pauchet Y."/>
        </authorList>
    </citation>
    <scope>NUCLEOTIDE SEQUENCE</scope>
    <source>
        <strain evidence="3">MMC_N1</strain>
    </source>
</reference>